<evidence type="ECO:0000256" key="2">
    <source>
        <dbReference type="ARBA" id="ARBA00022741"/>
    </source>
</evidence>
<dbReference type="InterPro" id="IPR027417">
    <property type="entry name" value="P-loop_NTPase"/>
</dbReference>
<dbReference type="PANTHER" id="PTHR45772:SF9">
    <property type="entry name" value="CONSERVED COMPONENT OF ABC TRANSPORTER FOR NATURAL AMINO ACIDS"/>
    <property type="match status" value="1"/>
</dbReference>
<dbReference type="EMBL" id="JBHRSL010000006">
    <property type="protein sequence ID" value="MFC3051921.1"/>
    <property type="molecule type" value="Genomic_DNA"/>
</dbReference>
<keyword evidence="2" id="KW-0547">Nucleotide-binding</keyword>
<feature type="domain" description="ABC transporter" evidence="4">
    <location>
        <begin position="5"/>
        <end position="237"/>
    </location>
</feature>
<dbReference type="PROSITE" id="PS50893">
    <property type="entry name" value="ABC_TRANSPORTER_2"/>
    <property type="match status" value="1"/>
</dbReference>
<organism evidence="5 6">
    <name type="scientific">Kordiimonas pumila</name>
    <dbReference type="NCBI Taxonomy" id="2161677"/>
    <lineage>
        <taxon>Bacteria</taxon>
        <taxon>Pseudomonadati</taxon>
        <taxon>Pseudomonadota</taxon>
        <taxon>Alphaproteobacteria</taxon>
        <taxon>Kordiimonadales</taxon>
        <taxon>Kordiimonadaceae</taxon>
        <taxon>Kordiimonas</taxon>
    </lineage>
</organism>
<dbReference type="CDD" id="cd03219">
    <property type="entry name" value="ABC_Mj1267_LivG_branched"/>
    <property type="match status" value="1"/>
</dbReference>
<proteinExistence type="predicted"/>
<keyword evidence="1" id="KW-0813">Transport</keyword>
<accession>A0ABV7D4E8</accession>
<name>A0ABV7D4E8_9PROT</name>
<dbReference type="SUPFAM" id="SSF52540">
    <property type="entry name" value="P-loop containing nucleoside triphosphate hydrolases"/>
    <property type="match status" value="1"/>
</dbReference>
<dbReference type="RefSeq" id="WP_194215339.1">
    <property type="nucleotide sequence ID" value="NZ_CP061205.1"/>
</dbReference>
<gene>
    <name evidence="5" type="ORF">ACFOKA_08390</name>
</gene>
<sequence>MTALLDVQSISKSFGGLKALQDVHFSVDENEIFAVIGPNGAGKTTLFNCLSGALHPDSGQILFEGERIEHLPPHTICKRGLARTFQIVKPFRGMTVLENVQVAAFAKHKTTLAARKAAAAVLEELDIASKAYVDAGELNVSELRSLEIARALATEPRLLLLDEMLAGLTKAEADALCAKIRLLPSRGIAVIVVEHSVPVISSLCERSVVIDFGQVLLCGPTAEVIKDERVQGAYLGKVAS</sequence>
<dbReference type="PANTHER" id="PTHR45772">
    <property type="entry name" value="CONSERVED COMPONENT OF ABC TRANSPORTER FOR NATURAL AMINO ACIDS-RELATED"/>
    <property type="match status" value="1"/>
</dbReference>
<keyword evidence="3 5" id="KW-0067">ATP-binding</keyword>
<keyword evidence="6" id="KW-1185">Reference proteome</keyword>
<dbReference type="Proteomes" id="UP001595444">
    <property type="component" value="Unassembled WGS sequence"/>
</dbReference>
<evidence type="ECO:0000313" key="6">
    <source>
        <dbReference type="Proteomes" id="UP001595444"/>
    </source>
</evidence>
<dbReference type="SMART" id="SM00382">
    <property type="entry name" value="AAA"/>
    <property type="match status" value="1"/>
</dbReference>
<evidence type="ECO:0000313" key="5">
    <source>
        <dbReference type="EMBL" id="MFC3051921.1"/>
    </source>
</evidence>
<evidence type="ECO:0000256" key="1">
    <source>
        <dbReference type="ARBA" id="ARBA00022448"/>
    </source>
</evidence>
<reference evidence="6" key="1">
    <citation type="journal article" date="2019" name="Int. J. Syst. Evol. Microbiol.">
        <title>The Global Catalogue of Microorganisms (GCM) 10K type strain sequencing project: providing services to taxonomists for standard genome sequencing and annotation.</title>
        <authorList>
            <consortium name="The Broad Institute Genomics Platform"/>
            <consortium name="The Broad Institute Genome Sequencing Center for Infectious Disease"/>
            <person name="Wu L."/>
            <person name="Ma J."/>
        </authorList>
    </citation>
    <scope>NUCLEOTIDE SEQUENCE [LARGE SCALE GENOMIC DNA]</scope>
    <source>
        <strain evidence="6">KCTC 62164</strain>
    </source>
</reference>
<dbReference type="GO" id="GO:0005524">
    <property type="term" value="F:ATP binding"/>
    <property type="evidence" value="ECO:0007669"/>
    <property type="project" value="UniProtKB-KW"/>
</dbReference>
<dbReference type="InterPro" id="IPR003439">
    <property type="entry name" value="ABC_transporter-like_ATP-bd"/>
</dbReference>
<dbReference type="InterPro" id="IPR051120">
    <property type="entry name" value="ABC_AA/LPS_Transport"/>
</dbReference>
<evidence type="ECO:0000259" key="4">
    <source>
        <dbReference type="PROSITE" id="PS50893"/>
    </source>
</evidence>
<comment type="caution">
    <text evidence="5">The sequence shown here is derived from an EMBL/GenBank/DDBJ whole genome shotgun (WGS) entry which is preliminary data.</text>
</comment>
<protein>
    <submittedName>
        <fullName evidence="5">ABC transporter ATP-binding protein</fullName>
    </submittedName>
</protein>
<dbReference type="Gene3D" id="3.40.50.300">
    <property type="entry name" value="P-loop containing nucleotide triphosphate hydrolases"/>
    <property type="match status" value="1"/>
</dbReference>
<dbReference type="InterPro" id="IPR003593">
    <property type="entry name" value="AAA+_ATPase"/>
</dbReference>
<dbReference type="Pfam" id="PF00005">
    <property type="entry name" value="ABC_tran"/>
    <property type="match status" value="1"/>
</dbReference>
<evidence type="ECO:0000256" key="3">
    <source>
        <dbReference type="ARBA" id="ARBA00022840"/>
    </source>
</evidence>